<feature type="region of interest" description="Disordered" evidence="2">
    <location>
        <begin position="200"/>
        <end position="289"/>
    </location>
</feature>
<accession>A0A7S3SA49</accession>
<gene>
    <name evidence="3" type="ORF">EHUX00137_LOCUS16974</name>
</gene>
<feature type="compositionally biased region" description="Basic and acidic residues" evidence="2">
    <location>
        <begin position="220"/>
        <end position="235"/>
    </location>
</feature>
<feature type="compositionally biased region" description="Acidic residues" evidence="2">
    <location>
        <begin position="354"/>
        <end position="366"/>
    </location>
</feature>
<feature type="region of interest" description="Disordered" evidence="2">
    <location>
        <begin position="120"/>
        <end position="187"/>
    </location>
</feature>
<proteinExistence type="predicted"/>
<feature type="coiled-coil region" evidence="1">
    <location>
        <begin position="437"/>
        <end position="493"/>
    </location>
</feature>
<reference evidence="3" key="1">
    <citation type="submission" date="2021-01" db="EMBL/GenBank/DDBJ databases">
        <authorList>
            <person name="Corre E."/>
            <person name="Pelletier E."/>
            <person name="Niang G."/>
            <person name="Scheremetjew M."/>
            <person name="Finn R."/>
            <person name="Kale V."/>
            <person name="Holt S."/>
            <person name="Cochrane G."/>
            <person name="Meng A."/>
            <person name="Brown T."/>
            <person name="Cohen L."/>
        </authorList>
    </citation>
    <scope>NUCLEOTIDE SEQUENCE</scope>
    <source>
        <strain evidence="3">379</strain>
    </source>
</reference>
<dbReference type="AlphaFoldDB" id="A0A7S3SA49"/>
<feature type="compositionally biased region" description="Low complexity" evidence="2">
    <location>
        <begin position="243"/>
        <end position="264"/>
    </location>
</feature>
<feature type="compositionally biased region" description="Polar residues" evidence="2">
    <location>
        <begin position="178"/>
        <end position="187"/>
    </location>
</feature>
<feature type="region of interest" description="Disordered" evidence="2">
    <location>
        <begin position="524"/>
        <end position="544"/>
    </location>
</feature>
<feature type="compositionally biased region" description="Basic and acidic residues" evidence="2">
    <location>
        <begin position="527"/>
        <end position="537"/>
    </location>
</feature>
<keyword evidence="1" id="KW-0175">Coiled coil</keyword>
<dbReference type="EMBL" id="HBIR01022242">
    <property type="protein sequence ID" value="CAE0548656.1"/>
    <property type="molecule type" value="Transcribed_RNA"/>
</dbReference>
<protein>
    <submittedName>
        <fullName evidence="3">Uncharacterized protein</fullName>
    </submittedName>
</protein>
<feature type="region of interest" description="Disordered" evidence="2">
    <location>
        <begin position="310"/>
        <end position="424"/>
    </location>
</feature>
<evidence type="ECO:0000256" key="1">
    <source>
        <dbReference type="SAM" id="Coils"/>
    </source>
</evidence>
<sequence length="544" mass="58964">MPLYDDEDAEDAGDVMCKDVAPAGKLSRDSPPPGAMIERFCETTRRSCDVPGSTYRGMPRLVHRIKVRHDDGTAAEYEVDEYDQQRGVFADLLMSPKASKWLLEQGCAFWSAPSITETSTFQPYPLPLSRSKHPLYGEEFKGVQKAKRGQQMRKRKKEGHDGVNSAQGVNKSLKPEISPQSLRPSSEETGALSLVQLSRPSQPSFEPMLEPPRELPLPPPEREPPSPPEPERPSEPPEPPSVPSDSPESLEPAVQTQPASVSAPEAEEEVELEDISMDVSDSEEEVEVCLTDGEADSPIIADQAPALMPAHRPANEGMDPCVASKPCVSPEDSQVHHAQAGTMPEGKAHRLPEGDDETTSSDEEDANFLASMRSANGHTGAVQPKLRMGASLHKPSEQSAGSPRSPTKPGLQRKLEPGLEPDGAAALADSTHLSLQIKQLEAALAAANSKLQTTADEANAAYHALYHSFSEENQALTSDNQRLVSENQRLAEENQSLLLLLASPNCPAQAVKQESDGVPCAKMESPLMKEERAAKEEVEPEDID</sequence>
<feature type="compositionally biased region" description="Basic residues" evidence="2">
    <location>
        <begin position="144"/>
        <end position="157"/>
    </location>
</feature>
<evidence type="ECO:0000313" key="3">
    <source>
        <dbReference type="EMBL" id="CAE0548656.1"/>
    </source>
</evidence>
<evidence type="ECO:0000256" key="2">
    <source>
        <dbReference type="SAM" id="MobiDB-lite"/>
    </source>
</evidence>
<organism evidence="3">
    <name type="scientific">Emiliania huxleyi</name>
    <name type="common">Coccolithophore</name>
    <name type="synonym">Pontosphaera huxleyi</name>
    <dbReference type="NCBI Taxonomy" id="2903"/>
    <lineage>
        <taxon>Eukaryota</taxon>
        <taxon>Haptista</taxon>
        <taxon>Haptophyta</taxon>
        <taxon>Prymnesiophyceae</taxon>
        <taxon>Isochrysidales</taxon>
        <taxon>Noelaerhabdaceae</taxon>
        <taxon>Emiliania</taxon>
    </lineage>
</organism>
<name>A0A7S3SA49_EMIHU</name>
<feature type="compositionally biased region" description="Acidic residues" evidence="2">
    <location>
        <begin position="265"/>
        <end position="287"/>
    </location>
</feature>